<feature type="transmembrane region" description="Helical" evidence="5">
    <location>
        <begin position="314"/>
        <end position="336"/>
    </location>
</feature>
<feature type="transmembrane region" description="Helical" evidence="5">
    <location>
        <begin position="34"/>
        <end position="57"/>
    </location>
</feature>
<dbReference type="InterPro" id="IPR020846">
    <property type="entry name" value="MFS_dom"/>
</dbReference>
<evidence type="ECO:0000256" key="5">
    <source>
        <dbReference type="SAM" id="Phobius"/>
    </source>
</evidence>
<comment type="subcellular location">
    <subcellularLocation>
        <location evidence="1">Membrane</location>
        <topology evidence="1">Multi-pass membrane protein</topology>
    </subcellularLocation>
</comment>
<feature type="transmembrane region" description="Helical" evidence="5">
    <location>
        <begin position="255"/>
        <end position="273"/>
    </location>
</feature>
<dbReference type="PANTHER" id="PTHR23508:SF10">
    <property type="entry name" value="CARBOXYLIC ACID TRANSPORTER PROTEIN HOMOLOG"/>
    <property type="match status" value="1"/>
</dbReference>
<dbReference type="GO" id="GO:0005886">
    <property type="term" value="C:plasma membrane"/>
    <property type="evidence" value="ECO:0007669"/>
    <property type="project" value="TreeGrafter"/>
</dbReference>
<dbReference type="AlphaFoldDB" id="A0AAT9GN55"/>
<organism evidence="7">
    <name type="scientific">Sulfurisphaera javensis</name>
    <dbReference type="NCBI Taxonomy" id="2049879"/>
    <lineage>
        <taxon>Archaea</taxon>
        <taxon>Thermoproteota</taxon>
        <taxon>Thermoprotei</taxon>
        <taxon>Sulfolobales</taxon>
        <taxon>Sulfolobaceae</taxon>
        <taxon>Sulfurisphaera</taxon>
    </lineage>
</organism>
<dbReference type="EMBL" id="AP031322">
    <property type="protein sequence ID" value="BFH72246.1"/>
    <property type="molecule type" value="Genomic_DNA"/>
</dbReference>
<dbReference type="SUPFAM" id="SSF103473">
    <property type="entry name" value="MFS general substrate transporter"/>
    <property type="match status" value="1"/>
</dbReference>
<reference evidence="7" key="1">
    <citation type="submission" date="2024-03" db="EMBL/GenBank/DDBJ databases">
        <title>Complete genome sequence of Sulfurisphaera javensis strain KD-1.</title>
        <authorList>
            <person name="Sakai H."/>
            <person name="Nur N."/>
            <person name="Suwanto A."/>
            <person name="Kurosawa N."/>
        </authorList>
    </citation>
    <scope>NUCLEOTIDE SEQUENCE</scope>
    <source>
        <strain evidence="7">KD-1</strain>
    </source>
</reference>
<dbReference type="Pfam" id="PF07690">
    <property type="entry name" value="MFS_1"/>
    <property type="match status" value="1"/>
</dbReference>
<keyword evidence="4 5" id="KW-0472">Membrane</keyword>
<dbReference type="InterPro" id="IPR011701">
    <property type="entry name" value="MFS"/>
</dbReference>
<feature type="transmembrane region" description="Helical" evidence="5">
    <location>
        <begin position="342"/>
        <end position="360"/>
    </location>
</feature>
<evidence type="ECO:0000259" key="6">
    <source>
        <dbReference type="PROSITE" id="PS50850"/>
    </source>
</evidence>
<sequence length="363" mass="39352">MRLSIFSTLLLFLISAIAVYSIVPLIPSLSKELHTSITTLALVVSLGWIGGAIGGLIMGALSDSYGRRISLFVSVLLFGIGTLISYFISNVYFLFVTWFIVGFGVNGENGISYAIVAESLKSGRGSIGGFMQGLYFAGYLLSLLFALTHYSLLLIGLLSLVLSPLSFTIQETRGRRGVSPFSNFSELDIKIAIITSILAISAFLYTVPFVSLIPTLFEIDKINYDLLLIASALGIFFYALSGYISDIIGRKRTSIILSVVALIASLIFLFSLYDKNLLVVSTFTVFLGSSFFSYLGVWISELYPPKMRGTGTNLSFLVGRIIGGGFGVTLVTLLPFTLGMNMSVMLIICSILAIISSMMSRDL</sequence>
<evidence type="ECO:0000256" key="1">
    <source>
        <dbReference type="ARBA" id="ARBA00004141"/>
    </source>
</evidence>
<keyword evidence="3 5" id="KW-1133">Transmembrane helix</keyword>
<evidence type="ECO:0000256" key="3">
    <source>
        <dbReference type="ARBA" id="ARBA00022989"/>
    </source>
</evidence>
<dbReference type="PANTHER" id="PTHR23508">
    <property type="entry name" value="CARBOXYLIC ACID TRANSPORTER PROTEIN HOMOLOG"/>
    <property type="match status" value="1"/>
</dbReference>
<feature type="transmembrane region" description="Helical" evidence="5">
    <location>
        <begin position="191"/>
        <end position="214"/>
    </location>
</feature>
<dbReference type="GeneID" id="92353124"/>
<feature type="transmembrane region" description="Helical" evidence="5">
    <location>
        <begin position="95"/>
        <end position="115"/>
    </location>
</feature>
<dbReference type="PROSITE" id="PS50850">
    <property type="entry name" value="MFS"/>
    <property type="match status" value="1"/>
</dbReference>
<dbReference type="InterPro" id="IPR005829">
    <property type="entry name" value="Sugar_transporter_CS"/>
</dbReference>
<evidence type="ECO:0000313" key="7">
    <source>
        <dbReference type="EMBL" id="BFH72246.1"/>
    </source>
</evidence>
<dbReference type="KEGG" id="sjv:SJAV_01900"/>
<dbReference type="RefSeq" id="WP_369610486.1">
    <property type="nucleotide sequence ID" value="NZ_AP031322.1"/>
</dbReference>
<protein>
    <submittedName>
        <fullName evidence="7">MFS transporter</fullName>
    </submittedName>
</protein>
<feature type="transmembrane region" description="Helical" evidence="5">
    <location>
        <begin position="226"/>
        <end position="243"/>
    </location>
</feature>
<accession>A0AAT9GN55</accession>
<feature type="transmembrane region" description="Helical" evidence="5">
    <location>
        <begin position="69"/>
        <end position="89"/>
    </location>
</feature>
<feature type="domain" description="Major facilitator superfamily (MFS) profile" evidence="6">
    <location>
        <begin position="4"/>
        <end position="363"/>
    </location>
</feature>
<dbReference type="InterPro" id="IPR036259">
    <property type="entry name" value="MFS_trans_sf"/>
</dbReference>
<proteinExistence type="predicted"/>
<feature type="transmembrane region" description="Helical" evidence="5">
    <location>
        <begin position="279"/>
        <end position="302"/>
    </location>
</feature>
<gene>
    <name evidence="7" type="ORF">SJAV_01900</name>
</gene>
<evidence type="ECO:0000256" key="2">
    <source>
        <dbReference type="ARBA" id="ARBA00022692"/>
    </source>
</evidence>
<keyword evidence="2 5" id="KW-0812">Transmembrane</keyword>
<name>A0AAT9GN55_9CREN</name>
<evidence type="ECO:0000256" key="4">
    <source>
        <dbReference type="ARBA" id="ARBA00023136"/>
    </source>
</evidence>
<dbReference type="Gene3D" id="1.20.1250.20">
    <property type="entry name" value="MFS general substrate transporter like domains"/>
    <property type="match status" value="2"/>
</dbReference>
<dbReference type="GO" id="GO:0046943">
    <property type="term" value="F:carboxylic acid transmembrane transporter activity"/>
    <property type="evidence" value="ECO:0007669"/>
    <property type="project" value="TreeGrafter"/>
</dbReference>
<dbReference type="PROSITE" id="PS00216">
    <property type="entry name" value="SUGAR_TRANSPORT_1"/>
    <property type="match status" value="2"/>
</dbReference>